<protein>
    <submittedName>
        <fullName evidence="1">DUF29 family protein</fullName>
    </submittedName>
</protein>
<dbReference type="AlphaFoldDB" id="A0AAU7XC22"/>
<name>A0AAU7XC22_9HYPH</name>
<dbReference type="Pfam" id="PF15943">
    <property type="entry name" value="YdaS_toxin"/>
    <property type="match status" value="1"/>
</dbReference>
<dbReference type="InterPro" id="IPR010982">
    <property type="entry name" value="Lambda_DNA-bd_dom_sf"/>
</dbReference>
<dbReference type="InterPro" id="IPR031856">
    <property type="entry name" value="YdaS_toxin-like"/>
</dbReference>
<dbReference type="KEGG" id="mflg:ABS361_20845"/>
<dbReference type="Gene3D" id="1.10.260.40">
    <property type="entry name" value="lambda repressor-like DNA-binding domains"/>
    <property type="match status" value="1"/>
</dbReference>
<dbReference type="RefSeq" id="WP_407049521.1">
    <property type="nucleotide sequence ID" value="NZ_CP158568.1"/>
</dbReference>
<dbReference type="GO" id="GO:0003677">
    <property type="term" value="F:DNA binding"/>
    <property type="evidence" value="ECO:0007669"/>
    <property type="project" value="InterPro"/>
</dbReference>
<proteinExistence type="predicted"/>
<dbReference type="Pfam" id="PF01724">
    <property type="entry name" value="DUF29"/>
    <property type="match status" value="1"/>
</dbReference>
<dbReference type="Gene3D" id="1.20.1220.20">
    <property type="entry name" value="Uncharcterised protein PF01724"/>
    <property type="match status" value="1"/>
</dbReference>
<dbReference type="SUPFAM" id="SSF47413">
    <property type="entry name" value="lambda repressor-like DNA-binding domains"/>
    <property type="match status" value="1"/>
</dbReference>
<accession>A0AAU7XC22</accession>
<dbReference type="PANTHER" id="PTHR34235">
    <property type="entry name" value="SLR1203 PROTEIN-RELATED"/>
    <property type="match status" value="1"/>
</dbReference>
<dbReference type="InterPro" id="IPR002636">
    <property type="entry name" value="DUF29"/>
</dbReference>
<gene>
    <name evidence="1" type="ORF">ABS361_20845</name>
</gene>
<dbReference type="EMBL" id="CP158568">
    <property type="protein sequence ID" value="XBY44428.1"/>
    <property type="molecule type" value="Genomic_DNA"/>
</dbReference>
<sequence length="232" mass="25280">MTGANHRLPSAAMLEIIRIAAESVGGVPILARRLGLTRQAIYQWKEIPADRVAEIAAATGISRAALRPDLYEAAETDGAIPELPTMPDRAEDRVAWAEAQARVLRRGPVAAIDREALADLVEADALKLRGEVVGRLRVIIVRLLKWRMKPERTSESTIGVVTAERARILAKIAESPSLHDHLIASLARTYAEASEQAARETALALDMFPAECPYPLERLLDPGFLPKGMTSP</sequence>
<dbReference type="PANTHER" id="PTHR34235:SF4">
    <property type="entry name" value="SLR0291 PROTEIN"/>
    <property type="match status" value="1"/>
</dbReference>
<evidence type="ECO:0000313" key="1">
    <source>
        <dbReference type="EMBL" id="XBY44428.1"/>
    </source>
</evidence>
<organism evidence="1">
    <name type="scientific">Methyloraptor flagellatus</name>
    <dbReference type="NCBI Taxonomy" id="3162530"/>
    <lineage>
        <taxon>Bacteria</taxon>
        <taxon>Pseudomonadati</taxon>
        <taxon>Pseudomonadota</taxon>
        <taxon>Alphaproteobacteria</taxon>
        <taxon>Hyphomicrobiales</taxon>
        <taxon>Ancalomicrobiaceae</taxon>
        <taxon>Methyloraptor</taxon>
    </lineage>
</organism>
<reference evidence="1" key="1">
    <citation type="submission" date="2024-06" db="EMBL/GenBank/DDBJ databases">
        <title>Methylostella associata gen. nov., sp. nov., a novel Ancalomicrobiaceae-affiliated facultatively methylotrophic bacteria that feed on methanotrophs of the genus Methylococcus.</title>
        <authorList>
            <person name="Saltykova V."/>
            <person name="Danilova O.V."/>
            <person name="Oshkin I.Y."/>
            <person name="Belova S.E."/>
            <person name="Pimenov N.V."/>
            <person name="Dedysh S.N."/>
        </authorList>
    </citation>
    <scope>NUCLEOTIDE SEQUENCE</scope>
    <source>
        <strain evidence="1">S20</strain>
    </source>
</reference>